<evidence type="ECO:0000313" key="2">
    <source>
        <dbReference type="Proteomes" id="UP001642260"/>
    </source>
</evidence>
<protein>
    <recommendedName>
        <fullName evidence="3">Reverse transcriptase</fullName>
    </recommendedName>
</protein>
<evidence type="ECO:0000313" key="1">
    <source>
        <dbReference type="EMBL" id="CAH8340359.1"/>
    </source>
</evidence>
<organism evidence="1 2">
    <name type="scientific">Eruca vesicaria subsp. sativa</name>
    <name type="common">Garden rocket</name>
    <name type="synonym">Eruca sativa</name>
    <dbReference type="NCBI Taxonomy" id="29727"/>
    <lineage>
        <taxon>Eukaryota</taxon>
        <taxon>Viridiplantae</taxon>
        <taxon>Streptophyta</taxon>
        <taxon>Embryophyta</taxon>
        <taxon>Tracheophyta</taxon>
        <taxon>Spermatophyta</taxon>
        <taxon>Magnoliopsida</taxon>
        <taxon>eudicotyledons</taxon>
        <taxon>Gunneridae</taxon>
        <taxon>Pentapetalae</taxon>
        <taxon>rosids</taxon>
        <taxon>malvids</taxon>
        <taxon>Brassicales</taxon>
        <taxon>Brassicaceae</taxon>
        <taxon>Brassiceae</taxon>
        <taxon>Eruca</taxon>
    </lineage>
</organism>
<proteinExistence type="predicted"/>
<gene>
    <name evidence="1" type="ORF">ERUC_LOCUS15385</name>
</gene>
<accession>A0ABC8JUD6</accession>
<evidence type="ECO:0008006" key="3">
    <source>
        <dbReference type="Google" id="ProtNLM"/>
    </source>
</evidence>
<reference evidence="1 2" key="1">
    <citation type="submission" date="2022-03" db="EMBL/GenBank/DDBJ databases">
        <authorList>
            <person name="Macdonald S."/>
            <person name="Ahmed S."/>
            <person name="Newling K."/>
        </authorList>
    </citation>
    <scope>NUCLEOTIDE SEQUENCE [LARGE SCALE GENOMIC DNA]</scope>
</reference>
<keyword evidence="2" id="KW-1185">Reference proteome</keyword>
<sequence length="72" mass="8643">MRHICQYDTAKVEYSCRDLMDFVDPHKRSEEKKNEDKTHFCYSIDLLKAFNHVGVKGIEREQSRSFEVDCRE</sequence>
<comment type="caution">
    <text evidence="1">The sequence shown here is derived from an EMBL/GenBank/DDBJ whole genome shotgun (WGS) entry which is preliminary data.</text>
</comment>
<dbReference type="Proteomes" id="UP001642260">
    <property type="component" value="Unassembled WGS sequence"/>
</dbReference>
<name>A0ABC8JUD6_ERUVS</name>
<dbReference type="EMBL" id="CAKOAT010142933">
    <property type="protein sequence ID" value="CAH8340359.1"/>
    <property type="molecule type" value="Genomic_DNA"/>
</dbReference>
<dbReference type="AlphaFoldDB" id="A0ABC8JUD6"/>